<dbReference type="InterPro" id="IPR036188">
    <property type="entry name" value="FAD/NAD-bd_sf"/>
</dbReference>
<dbReference type="PANTHER" id="PTHR42842">
    <property type="entry name" value="FAD/NAD(P)-BINDING OXIDOREDUCTASE"/>
    <property type="match status" value="1"/>
</dbReference>
<evidence type="ECO:0000259" key="1">
    <source>
        <dbReference type="Pfam" id="PF01494"/>
    </source>
</evidence>
<evidence type="ECO:0000259" key="2">
    <source>
        <dbReference type="Pfam" id="PF21688"/>
    </source>
</evidence>
<proteinExistence type="predicted"/>
<reference evidence="3 4" key="1">
    <citation type="submission" date="2018-08" db="EMBL/GenBank/DDBJ databases">
        <title>Chitinophaga sp. K20C18050901, a novel bacterium isolated from forest soil.</title>
        <authorList>
            <person name="Wang C."/>
        </authorList>
    </citation>
    <scope>NUCLEOTIDE SEQUENCE [LARGE SCALE GENOMIC DNA]</scope>
    <source>
        <strain evidence="3 4">K20C18050901</strain>
    </source>
</reference>
<comment type="caution">
    <text evidence="3">The sequence shown here is derived from an EMBL/GenBank/DDBJ whole genome shotgun (WGS) entry which is preliminary data.</text>
</comment>
<dbReference type="Pfam" id="PF21688">
    <property type="entry name" value="FAD-depend_C"/>
    <property type="match status" value="1"/>
</dbReference>
<dbReference type="Gene3D" id="3.30.70.2700">
    <property type="match status" value="1"/>
</dbReference>
<dbReference type="InterPro" id="IPR028348">
    <property type="entry name" value="FAD-binding_protein"/>
</dbReference>
<feature type="domain" description="FAD-binding" evidence="1">
    <location>
        <begin position="85"/>
        <end position="117"/>
    </location>
</feature>
<dbReference type="SUPFAM" id="SSF51905">
    <property type="entry name" value="FAD/NAD(P)-binding domain"/>
    <property type="match status" value="1"/>
</dbReference>
<keyword evidence="4" id="KW-1185">Reference proteome</keyword>
<dbReference type="RefSeq" id="WP_116854210.1">
    <property type="nucleotide sequence ID" value="NZ_QTJV01000004.1"/>
</dbReference>
<dbReference type="AlphaFoldDB" id="A0A3E1P3Q0"/>
<dbReference type="PRINTS" id="PR00419">
    <property type="entry name" value="ADXRDTASE"/>
</dbReference>
<evidence type="ECO:0000313" key="3">
    <source>
        <dbReference type="EMBL" id="RFM34628.1"/>
    </source>
</evidence>
<feature type="domain" description="FAD-dependent protein C-terminal" evidence="2">
    <location>
        <begin position="270"/>
        <end position="466"/>
    </location>
</feature>
<dbReference type="PIRSF" id="PIRSF038984">
    <property type="entry name" value="FAD_binding_protein"/>
    <property type="match status" value="1"/>
</dbReference>
<dbReference type="OrthoDB" id="9772594at2"/>
<dbReference type="PANTHER" id="PTHR42842:SF3">
    <property type="entry name" value="FAD_NAD(P)-BINDING OXIDOREDUCTASE FAMILY PROTEIN"/>
    <property type="match status" value="1"/>
</dbReference>
<gene>
    <name evidence="3" type="ORF">DXN04_15295</name>
</gene>
<name>A0A3E1P3Q0_9BACT</name>
<dbReference type="Pfam" id="PF01494">
    <property type="entry name" value="FAD_binding_3"/>
    <property type="match status" value="1"/>
</dbReference>
<organism evidence="3 4">
    <name type="scientific">Chitinophaga silvisoli</name>
    <dbReference type="NCBI Taxonomy" id="2291814"/>
    <lineage>
        <taxon>Bacteria</taxon>
        <taxon>Pseudomonadati</taxon>
        <taxon>Bacteroidota</taxon>
        <taxon>Chitinophagia</taxon>
        <taxon>Chitinophagales</taxon>
        <taxon>Chitinophagaceae</taxon>
        <taxon>Chitinophaga</taxon>
    </lineage>
</organism>
<accession>A0A3E1P3Q0</accession>
<dbReference type="InterPro" id="IPR049516">
    <property type="entry name" value="FAD-depend_C"/>
</dbReference>
<sequence length="520" mass="56413">MIEQVSLKLLPSQADNERAITQAAAAALSVSPNAITGFHVLKRSIDARSKQVYFMLTLKVFVNEPFHEREKFIPIYESLAPAAPVAIVIGAGPAGLFAALHLIEAGIKPIVLERGKDVRSRRRDLAALNKTGVVNPDSNYCFGEGGAGTYSDGKLYTRSNKRGDINRILSIFVHFGATEKILYEAHPHIGTNKLPHIIVAMREQIINSGGEVHFDQKVTDFIIKDNHIRGVKTASGATFDASQVILATGHSARDIFRLLHDKQILISAKPFALGVRVEHPQELIDSAQYHCAVRGEHLPPASYSLVEQVDGRGVFSFCMCPGGIIAPAATDPGELVVNGWSPSKRDNPFANSGMVVTVDESDFELFADKGPLAAMYFQQMVEQQAFQAGGGHFVAPAQRMTDFVHNKVSTTLPACSYVPGVKSTHLKEVLPPSVHTRLSQAFIAFGKKMKGYYTNDAILVATESRTSSPVRIPRNDEDLMHPQIKGLYPCGEGAGYAGGIVSAAMDGERVAARIIGFYHG</sequence>
<evidence type="ECO:0000313" key="4">
    <source>
        <dbReference type="Proteomes" id="UP000261174"/>
    </source>
</evidence>
<dbReference type="InterPro" id="IPR002938">
    <property type="entry name" value="FAD-bd"/>
</dbReference>
<dbReference type="GO" id="GO:0071949">
    <property type="term" value="F:FAD binding"/>
    <property type="evidence" value="ECO:0007669"/>
    <property type="project" value="InterPro"/>
</dbReference>
<protein>
    <submittedName>
        <fullName evidence="3">FAD-binding protein</fullName>
    </submittedName>
</protein>
<dbReference type="Gene3D" id="3.50.50.60">
    <property type="entry name" value="FAD/NAD(P)-binding domain"/>
    <property type="match status" value="2"/>
</dbReference>
<dbReference type="EMBL" id="QTJV01000004">
    <property type="protein sequence ID" value="RFM34628.1"/>
    <property type="molecule type" value="Genomic_DNA"/>
</dbReference>
<dbReference type="Proteomes" id="UP000261174">
    <property type="component" value="Unassembled WGS sequence"/>
</dbReference>